<dbReference type="Proteomes" id="UP000013148">
    <property type="component" value="Unassembled WGS sequence"/>
</dbReference>
<name>N8X144_ACIGI</name>
<dbReference type="PROSITE" id="PS51186">
    <property type="entry name" value="GNAT"/>
    <property type="match status" value="1"/>
</dbReference>
<dbReference type="eggNOG" id="COG0456">
    <property type="taxonomic scope" value="Bacteria"/>
</dbReference>
<dbReference type="InterPro" id="IPR016181">
    <property type="entry name" value="Acyl_CoA_acyltransferase"/>
</dbReference>
<proteinExistence type="predicted"/>
<dbReference type="InterPro" id="IPR052564">
    <property type="entry name" value="N-acetyltrans/Recomb-assoc"/>
</dbReference>
<dbReference type="SUPFAM" id="SSF55729">
    <property type="entry name" value="Acyl-CoA N-acyltransferases (Nat)"/>
    <property type="match status" value="1"/>
</dbReference>
<dbReference type="InterPro" id="IPR000182">
    <property type="entry name" value="GNAT_dom"/>
</dbReference>
<dbReference type="Gene3D" id="3.40.630.30">
    <property type="match status" value="1"/>
</dbReference>
<reference evidence="2 3" key="1">
    <citation type="submission" date="2013-02" db="EMBL/GenBank/DDBJ databases">
        <title>The Genome Sequence of Acinetobacter guillouiae NIPH 991.</title>
        <authorList>
            <consortium name="The Broad Institute Genome Sequencing Platform"/>
            <consortium name="The Broad Institute Genome Sequencing Center for Infectious Disease"/>
            <person name="Cerqueira G."/>
            <person name="Feldgarden M."/>
            <person name="Courvalin P."/>
            <person name="Perichon B."/>
            <person name="Grillot-Courvalin C."/>
            <person name="Clermont D."/>
            <person name="Rocha E."/>
            <person name="Yoon E.-J."/>
            <person name="Nemec A."/>
            <person name="Walker B."/>
            <person name="Young S.K."/>
            <person name="Zeng Q."/>
            <person name="Gargeya S."/>
            <person name="Fitzgerald M."/>
            <person name="Haas B."/>
            <person name="Abouelleil A."/>
            <person name="Alvarado L."/>
            <person name="Arachchi H.M."/>
            <person name="Berlin A.M."/>
            <person name="Chapman S.B."/>
            <person name="Dewar J."/>
            <person name="Goldberg J."/>
            <person name="Griggs A."/>
            <person name="Gujja S."/>
            <person name="Hansen M."/>
            <person name="Howarth C."/>
            <person name="Imamovic A."/>
            <person name="Larimer J."/>
            <person name="McCowan C."/>
            <person name="Murphy C."/>
            <person name="Neiman D."/>
            <person name="Pearson M."/>
            <person name="Priest M."/>
            <person name="Roberts A."/>
            <person name="Saif S."/>
            <person name="Shea T."/>
            <person name="Sisk P."/>
            <person name="Sykes S."/>
            <person name="Wortman J."/>
            <person name="Nusbaum C."/>
            <person name="Birren B."/>
        </authorList>
    </citation>
    <scope>NUCLEOTIDE SEQUENCE [LARGE SCALE GENOMIC DNA]</scope>
    <source>
        <strain evidence="2 3">NIPH 991</strain>
    </source>
</reference>
<sequence length="149" mass="17097">MNKTIRRATIKDLIAITQLIAPFIDEFAINDSGRQLFCASMIEKMLENPEIHYFVYSDHQQMIGVIAYKNPAHLVHFFISKEKHAQGIGRTMWDFILQEVKKSGVSVFTVNSSCNAQPVYERFGFVVKDETIENHGLRYVPMSLNLVNT</sequence>
<evidence type="ECO:0000259" key="1">
    <source>
        <dbReference type="PROSITE" id="PS51186"/>
    </source>
</evidence>
<dbReference type="GO" id="GO:0016747">
    <property type="term" value="F:acyltransferase activity, transferring groups other than amino-acyl groups"/>
    <property type="evidence" value="ECO:0007669"/>
    <property type="project" value="InterPro"/>
</dbReference>
<dbReference type="HOGENOM" id="CLU_120448_2_0_6"/>
<dbReference type="AlphaFoldDB" id="N8X144"/>
<accession>N8X144</accession>
<dbReference type="EMBL" id="APPJ01000009">
    <property type="protein sequence ID" value="ENV18077.1"/>
    <property type="molecule type" value="Genomic_DNA"/>
</dbReference>
<dbReference type="PANTHER" id="PTHR43451:SF1">
    <property type="entry name" value="ACETYLTRANSFERASE"/>
    <property type="match status" value="1"/>
</dbReference>
<dbReference type="PATRIC" id="fig|1217656.3.peg.1361"/>
<dbReference type="Pfam" id="PF13673">
    <property type="entry name" value="Acetyltransf_10"/>
    <property type="match status" value="1"/>
</dbReference>
<organism evidence="2 3">
    <name type="scientific">Acinetobacter guillouiae NIPH 991</name>
    <dbReference type="NCBI Taxonomy" id="1217656"/>
    <lineage>
        <taxon>Bacteria</taxon>
        <taxon>Pseudomonadati</taxon>
        <taxon>Pseudomonadota</taxon>
        <taxon>Gammaproteobacteria</taxon>
        <taxon>Moraxellales</taxon>
        <taxon>Moraxellaceae</taxon>
        <taxon>Acinetobacter</taxon>
    </lineage>
</organism>
<dbReference type="PANTHER" id="PTHR43451">
    <property type="entry name" value="ACETYLTRANSFERASE (GNAT) FAMILY PROTEIN"/>
    <property type="match status" value="1"/>
</dbReference>
<evidence type="ECO:0000313" key="2">
    <source>
        <dbReference type="EMBL" id="ENV18077.1"/>
    </source>
</evidence>
<protein>
    <recommendedName>
        <fullName evidence="1">N-acetyltransferase domain-containing protein</fullName>
    </recommendedName>
</protein>
<feature type="domain" description="N-acetyltransferase" evidence="1">
    <location>
        <begin position="3"/>
        <end position="147"/>
    </location>
</feature>
<keyword evidence="3" id="KW-1185">Reference proteome</keyword>
<evidence type="ECO:0000313" key="3">
    <source>
        <dbReference type="Proteomes" id="UP000013148"/>
    </source>
</evidence>
<dbReference type="RefSeq" id="WP_004818807.1">
    <property type="nucleotide sequence ID" value="NZ_KB849456.1"/>
</dbReference>
<comment type="caution">
    <text evidence="2">The sequence shown here is derived from an EMBL/GenBank/DDBJ whole genome shotgun (WGS) entry which is preliminary data.</text>
</comment>
<gene>
    <name evidence="2" type="ORF">F964_01396</name>
</gene>